<keyword evidence="2" id="KW-1003">Cell membrane</keyword>
<dbReference type="InterPro" id="IPR013098">
    <property type="entry name" value="Ig_I-set"/>
</dbReference>
<evidence type="ECO:0000256" key="2">
    <source>
        <dbReference type="ARBA" id="ARBA00022475"/>
    </source>
</evidence>
<evidence type="ECO:0000256" key="3">
    <source>
        <dbReference type="ARBA" id="ARBA00022729"/>
    </source>
</evidence>
<evidence type="ECO:0000256" key="9">
    <source>
        <dbReference type="SAM" id="SignalP"/>
    </source>
</evidence>
<keyword evidence="4" id="KW-0677">Repeat</keyword>
<comment type="subcellular location">
    <subcellularLocation>
        <location evidence="1">Cell membrane</location>
    </subcellularLocation>
</comment>
<dbReference type="InterPro" id="IPR003598">
    <property type="entry name" value="Ig_sub2"/>
</dbReference>
<dbReference type="GO" id="GO:0005886">
    <property type="term" value="C:plasma membrane"/>
    <property type="evidence" value="ECO:0007669"/>
    <property type="project" value="UniProtKB-SubCell"/>
</dbReference>
<protein>
    <submittedName>
        <fullName evidence="11">Lachesin</fullName>
    </submittedName>
</protein>
<dbReference type="PANTHER" id="PTHR12231:SF253">
    <property type="entry name" value="DPR-INTERACTING PROTEIN ETA, ISOFORM B-RELATED"/>
    <property type="match status" value="1"/>
</dbReference>
<dbReference type="FunFam" id="2.60.40.10:FF:000328">
    <property type="entry name" value="CLUMA_CG000981, isoform A"/>
    <property type="match status" value="1"/>
</dbReference>
<keyword evidence="8" id="KW-0393">Immunoglobulin domain</keyword>
<gene>
    <name evidence="11" type="ORF">AM593_09059</name>
</gene>
<dbReference type="GO" id="GO:0043005">
    <property type="term" value="C:neuron projection"/>
    <property type="evidence" value="ECO:0007669"/>
    <property type="project" value="TreeGrafter"/>
</dbReference>
<reference evidence="11 12" key="1">
    <citation type="journal article" date="2016" name="PLoS ONE">
        <title>A First Insight into the Genome of the Filter-Feeder Mussel Mytilus galloprovincialis.</title>
        <authorList>
            <person name="Murgarella M."/>
            <person name="Puiu D."/>
            <person name="Novoa B."/>
            <person name="Figueras A."/>
            <person name="Posada D."/>
            <person name="Canchaya C."/>
        </authorList>
    </citation>
    <scope>NUCLEOTIDE SEQUENCE [LARGE SCALE GENOMIC DNA]</scope>
    <source>
        <tissue evidence="11">Muscle</tissue>
    </source>
</reference>
<sequence length="384" mass="42957">MLIRMTNALSAVVLSSIFCSVFTARPEIVDDILPEVKKQGQTAYLNCSVINLQSPAQVQWIKQTTPTGDPKHISSNETVLIDEVVEGQRKYDLVKYGSNDSDIYQLIVRSLTETDAGNYTCQIYLPNQNSTEWPRESGSLTVQIPPTIKAGHPAGITVQEGQNVTLVCEANGNPAPNITWRRGDGFPLPNGGFQQRGGTYDINQIQATDRGQFICIADNNVKPPASFTVQLGVRFAPYCTPVQDTVGQAQNRRFHAKLECLVAANPRAEVVWYKENKATQEKEQIQDNDKYKLEQQDDQRLKADEKWYTLEIKNVQGNDYGDYYCTGKNELGENQAQFQLFETMECQGPYCSVVTNGKVPYQVSMVTFMIGLIISFGINNSLQR</sequence>
<evidence type="ECO:0000256" key="8">
    <source>
        <dbReference type="ARBA" id="ARBA00023319"/>
    </source>
</evidence>
<keyword evidence="12" id="KW-1185">Reference proteome</keyword>
<feature type="signal peptide" evidence="9">
    <location>
        <begin position="1"/>
        <end position="23"/>
    </location>
</feature>
<dbReference type="InterPro" id="IPR003599">
    <property type="entry name" value="Ig_sub"/>
</dbReference>
<evidence type="ECO:0000256" key="1">
    <source>
        <dbReference type="ARBA" id="ARBA00004236"/>
    </source>
</evidence>
<evidence type="ECO:0000256" key="4">
    <source>
        <dbReference type="ARBA" id="ARBA00022737"/>
    </source>
</evidence>
<dbReference type="Gene3D" id="2.60.40.10">
    <property type="entry name" value="Immunoglobulins"/>
    <property type="match status" value="3"/>
</dbReference>
<dbReference type="PANTHER" id="PTHR12231">
    <property type="entry name" value="CTX-RELATED TYPE I TRANSMEMBRANE PROTEIN"/>
    <property type="match status" value="1"/>
</dbReference>
<evidence type="ECO:0000259" key="10">
    <source>
        <dbReference type="PROSITE" id="PS50835"/>
    </source>
</evidence>
<dbReference type="InterPro" id="IPR007110">
    <property type="entry name" value="Ig-like_dom"/>
</dbReference>
<feature type="domain" description="Ig-like" evidence="10">
    <location>
        <begin position="146"/>
        <end position="228"/>
    </location>
</feature>
<dbReference type="EMBL" id="KV582461">
    <property type="protein sequence ID" value="OPL33545.1"/>
    <property type="molecule type" value="Genomic_DNA"/>
</dbReference>
<proteinExistence type="predicted"/>
<feature type="non-terminal residue" evidence="11">
    <location>
        <position position="1"/>
    </location>
</feature>
<dbReference type="SMR" id="A0A3R5TQB6"/>
<keyword evidence="7" id="KW-0325">Glycoprotein</keyword>
<evidence type="ECO:0000256" key="7">
    <source>
        <dbReference type="ARBA" id="ARBA00023180"/>
    </source>
</evidence>
<dbReference type="PROSITE" id="PS50835">
    <property type="entry name" value="IG_LIKE"/>
    <property type="match status" value="3"/>
</dbReference>
<dbReference type="Pfam" id="PF07679">
    <property type="entry name" value="I-set"/>
    <property type="match status" value="1"/>
</dbReference>
<evidence type="ECO:0000256" key="6">
    <source>
        <dbReference type="ARBA" id="ARBA00023157"/>
    </source>
</evidence>
<name>A0A3R5TQB6_MYTGA</name>
<keyword evidence="5" id="KW-0472">Membrane</keyword>
<feature type="domain" description="Ig-like" evidence="10">
    <location>
        <begin position="237"/>
        <end position="339"/>
    </location>
</feature>
<dbReference type="AlphaFoldDB" id="A0A3R5TQB6"/>
<dbReference type="Proteomes" id="UP000266721">
    <property type="component" value="Unassembled WGS sequence"/>
</dbReference>
<evidence type="ECO:0000313" key="12">
    <source>
        <dbReference type="Proteomes" id="UP000266721"/>
    </source>
</evidence>
<dbReference type="Pfam" id="PF13927">
    <property type="entry name" value="Ig_3"/>
    <property type="match status" value="2"/>
</dbReference>
<evidence type="ECO:0000313" key="11">
    <source>
        <dbReference type="EMBL" id="OPL33545.1"/>
    </source>
</evidence>
<dbReference type="InterPro" id="IPR051170">
    <property type="entry name" value="Neural/epithelial_adhesion"/>
</dbReference>
<keyword evidence="6" id="KW-1015">Disulfide bond</keyword>
<dbReference type="SMART" id="SM00408">
    <property type="entry name" value="IGc2"/>
    <property type="match status" value="3"/>
</dbReference>
<feature type="chain" id="PRO_5018781651" evidence="9">
    <location>
        <begin position="24"/>
        <end position="384"/>
    </location>
</feature>
<dbReference type="InterPro" id="IPR036179">
    <property type="entry name" value="Ig-like_dom_sf"/>
</dbReference>
<evidence type="ECO:0000256" key="5">
    <source>
        <dbReference type="ARBA" id="ARBA00023136"/>
    </source>
</evidence>
<dbReference type="SUPFAM" id="SSF48726">
    <property type="entry name" value="Immunoglobulin"/>
    <property type="match status" value="3"/>
</dbReference>
<feature type="domain" description="Ig-like" evidence="10">
    <location>
        <begin position="26"/>
        <end position="141"/>
    </location>
</feature>
<dbReference type="SMART" id="SM00409">
    <property type="entry name" value="IG"/>
    <property type="match status" value="3"/>
</dbReference>
<organism evidence="11 12">
    <name type="scientific">Mytilus galloprovincialis</name>
    <name type="common">Mediterranean mussel</name>
    <dbReference type="NCBI Taxonomy" id="29158"/>
    <lineage>
        <taxon>Eukaryota</taxon>
        <taxon>Metazoa</taxon>
        <taxon>Spiralia</taxon>
        <taxon>Lophotrochozoa</taxon>
        <taxon>Mollusca</taxon>
        <taxon>Bivalvia</taxon>
        <taxon>Autobranchia</taxon>
        <taxon>Pteriomorphia</taxon>
        <taxon>Mytilida</taxon>
        <taxon>Mytiloidea</taxon>
        <taxon>Mytilidae</taxon>
        <taxon>Mytilinae</taxon>
        <taxon>Mytilus</taxon>
    </lineage>
</organism>
<accession>A0A3R5TQB6</accession>
<dbReference type="InterPro" id="IPR013783">
    <property type="entry name" value="Ig-like_fold"/>
</dbReference>
<keyword evidence="3 9" id="KW-0732">Signal</keyword>